<evidence type="ECO:0000256" key="6">
    <source>
        <dbReference type="ARBA" id="ARBA00022630"/>
    </source>
</evidence>
<dbReference type="InterPro" id="IPR013785">
    <property type="entry name" value="Aldolase_TIM"/>
</dbReference>
<dbReference type="Gene3D" id="3.20.20.70">
    <property type="entry name" value="Aldolase class I"/>
    <property type="match status" value="1"/>
</dbReference>
<evidence type="ECO:0000256" key="11">
    <source>
        <dbReference type="RuleBase" id="RU361255"/>
    </source>
</evidence>
<protein>
    <recommendedName>
        <fullName evidence="5 11">Dihydroorotate dehydrogenase (quinone), mitochondrial</fullName>
        <shortName evidence="11">DHOdehase</shortName>
        <ecNumber evidence="4 11">1.3.5.2</ecNumber>
    </recommendedName>
</protein>
<keyword evidence="11" id="KW-1133">Transmembrane helix</keyword>
<keyword evidence="6 11" id="KW-0285">Flavoprotein</keyword>
<dbReference type="Proteomes" id="UP001235939">
    <property type="component" value="Chromosome 03"/>
</dbReference>
<dbReference type="SUPFAM" id="SSF51395">
    <property type="entry name" value="FMN-linked oxidoreductases"/>
    <property type="match status" value="1"/>
</dbReference>
<accession>A0ABY6K6W7</accession>
<dbReference type="InterPro" id="IPR005720">
    <property type="entry name" value="Dihydroorotate_DH_cat"/>
</dbReference>
<name>A0ABY6K6W7_9ARAC</name>
<dbReference type="InterPro" id="IPR001295">
    <property type="entry name" value="Dihydroorotate_DH_CS"/>
</dbReference>
<dbReference type="PROSITE" id="PS00912">
    <property type="entry name" value="DHODEHASE_2"/>
    <property type="match status" value="1"/>
</dbReference>
<evidence type="ECO:0000256" key="3">
    <source>
        <dbReference type="ARBA" id="ARBA00005359"/>
    </source>
</evidence>
<dbReference type="EMBL" id="CP092865">
    <property type="protein sequence ID" value="UYV64313.1"/>
    <property type="molecule type" value="Genomic_DNA"/>
</dbReference>
<dbReference type="InterPro" id="IPR005719">
    <property type="entry name" value="Dihydroorotate_DH_2"/>
</dbReference>
<comment type="cofactor">
    <cofactor evidence="11">
        <name>FMN</name>
        <dbReference type="ChEBI" id="CHEBI:58210"/>
    </cofactor>
    <text evidence="11">Binds 1 FMN per subunit.</text>
</comment>
<gene>
    <name evidence="14" type="ORF">LAZ67_3000264</name>
</gene>
<organism evidence="14 15">
    <name type="scientific">Cordylochernes scorpioides</name>
    <dbReference type="NCBI Taxonomy" id="51811"/>
    <lineage>
        <taxon>Eukaryota</taxon>
        <taxon>Metazoa</taxon>
        <taxon>Ecdysozoa</taxon>
        <taxon>Arthropoda</taxon>
        <taxon>Chelicerata</taxon>
        <taxon>Arachnida</taxon>
        <taxon>Pseudoscorpiones</taxon>
        <taxon>Cheliferoidea</taxon>
        <taxon>Chernetidae</taxon>
        <taxon>Cordylochernes</taxon>
    </lineage>
</organism>
<dbReference type="NCBIfam" id="TIGR01036">
    <property type="entry name" value="pyrD_sub2"/>
    <property type="match status" value="1"/>
</dbReference>
<dbReference type="PANTHER" id="PTHR48109:SF4">
    <property type="entry name" value="DIHYDROOROTATE DEHYDROGENASE (QUINONE), MITOCHONDRIAL"/>
    <property type="match status" value="1"/>
</dbReference>
<comment type="catalytic activity">
    <reaction evidence="10 11">
        <text>(S)-dihydroorotate + a quinone = orotate + a quinol</text>
        <dbReference type="Rhea" id="RHEA:30187"/>
        <dbReference type="ChEBI" id="CHEBI:24646"/>
        <dbReference type="ChEBI" id="CHEBI:30839"/>
        <dbReference type="ChEBI" id="CHEBI:30864"/>
        <dbReference type="ChEBI" id="CHEBI:132124"/>
        <dbReference type="EC" id="1.3.5.2"/>
    </reaction>
</comment>
<feature type="transmembrane region" description="Helical" evidence="11">
    <location>
        <begin position="12"/>
        <end position="31"/>
    </location>
</feature>
<keyword evidence="11" id="KW-0812">Transmembrane</keyword>
<keyword evidence="11" id="KW-0496">Mitochondrion</keyword>
<evidence type="ECO:0000256" key="8">
    <source>
        <dbReference type="ARBA" id="ARBA00023002"/>
    </source>
</evidence>
<evidence type="ECO:0000256" key="2">
    <source>
        <dbReference type="ARBA" id="ARBA00005161"/>
    </source>
</evidence>
<evidence type="ECO:0000313" key="15">
    <source>
        <dbReference type="Proteomes" id="UP001235939"/>
    </source>
</evidence>
<keyword evidence="9 11" id="KW-0472">Membrane</keyword>
<dbReference type="InterPro" id="IPR050074">
    <property type="entry name" value="DHO_dehydrogenase"/>
</dbReference>
<keyword evidence="15" id="KW-1185">Reference proteome</keyword>
<dbReference type="PROSITE" id="PS00911">
    <property type="entry name" value="DHODEHASE_1"/>
    <property type="match status" value="1"/>
</dbReference>
<dbReference type="Pfam" id="PF01180">
    <property type="entry name" value="DHO_dh"/>
    <property type="match status" value="1"/>
</dbReference>
<comment type="pathway">
    <text evidence="2 11">Pyrimidine metabolism; UMP biosynthesis via de novo pathway; orotate from (S)-dihydroorotate (quinone route): step 1/1.</text>
</comment>
<comment type="similarity">
    <text evidence="3 11">Belongs to the dihydroorotate dehydrogenase family. Type 2 subfamily.</text>
</comment>
<comment type="subcellular location">
    <subcellularLocation>
        <location evidence="1">Membrane</location>
    </subcellularLocation>
    <subcellularLocation>
        <location evidence="11">Mitochondrion inner membrane</location>
        <topology evidence="11">Single-pass membrane protein</topology>
    </subcellularLocation>
</comment>
<evidence type="ECO:0000256" key="1">
    <source>
        <dbReference type="ARBA" id="ARBA00004370"/>
    </source>
</evidence>
<keyword evidence="11" id="KW-0999">Mitochondrion inner membrane</keyword>
<evidence type="ECO:0000256" key="5">
    <source>
        <dbReference type="ARBA" id="ARBA00017599"/>
    </source>
</evidence>
<evidence type="ECO:0000256" key="10">
    <source>
        <dbReference type="ARBA" id="ARBA00048639"/>
    </source>
</evidence>
<feature type="domain" description="Dihydroorotate dehydrogenase catalytic" evidence="13">
    <location>
        <begin position="78"/>
        <end position="370"/>
    </location>
</feature>
<evidence type="ECO:0000259" key="13">
    <source>
        <dbReference type="Pfam" id="PF01180"/>
    </source>
</evidence>
<reference evidence="14 15" key="1">
    <citation type="submission" date="2022-01" db="EMBL/GenBank/DDBJ databases">
        <title>A chromosomal length assembly of Cordylochernes scorpioides.</title>
        <authorList>
            <person name="Zeh D."/>
            <person name="Zeh J."/>
        </authorList>
    </citation>
    <scope>NUCLEOTIDE SEQUENCE [LARGE SCALE GENOMIC DNA]</scope>
    <source>
        <strain evidence="14">IN4F17</strain>
        <tissue evidence="14">Whole Body</tissue>
    </source>
</reference>
<evidence type="ECO:0000256" key="7">
    <source>
        <dbReference type="ARBA" id="ARBA00022643"/>
    </source>
</evidence>
<evidence type="ECO:0000256" key="12">
    <source>
        <dbReference type="SAM" id="MobiDB-lite"/>
    </source>
</evidence>
<proteinExistence type="inferred from homology"/>
<feature type="region of interest" description="Disordered" evidence="12">
    <location>
        <begin position="280"/>
        <end position="299"/>
    </location>
</feature>
<dbReference type="EC" id="1.3.5.2" evidence="4 11"/>
<sequence>MAAKLRTLPKWKSGLLIAGVSLVGGPLYLFLKNDERFYSGTLMPLVHRLSSPEWAHKLALYMAEYGLVPPGSHKDSPMLTTTVWNREFKNPVGLAAGFDKDARGIDSLFRAGFGFVEVGSVTPEPQPGNPEPRVFRLPSDGAVINRYGFNSLGHIAMFERFSTLGYQPNRLIGINLGKNKDSPSPIDDYVRGVTLFNNLGDYLVLNVSSPNTPGLRSLQEETSLVTLIDEVQMARDQFTLRKPLVLKISPDITDSQKESIARIALEKKVDGLIVSNTTVTRPESLNDPDKKETGGLSGKPLEPISTKLISDMYILTQGKIPIIGVGGISTGEDAYRKIRSGASLVQIYTALIYEGFPVVSKIKRELEECLRKDNYTNISQAVGADHRTKTS</sequence>
<dbReference type="CDD" id="cd04738">
    <property type="entry name" value="DHOD_2_like"/>
    <property type="match status" value="1"/>
</dbReference>
<evidence type="ECO:0000313" key="14">
    <source>
        <dbReference type="EMBL" id="UYV64313.1"/>
    </source>
</evidence>
<evidence type="ECO:0000256" key="9">
    <source>
        <dbReference type="ARBA" id="ARBA00023136"/>
    </source>
</evidence>
<dbReference type="NCBIfam" id="NF003645">
    <property type="entry name" value="PRK05286.1-2"/>
    <property type="match status" value="1"/>
</dbReference>
<dbReference type="PANTHER" id="PTHR48109">
    <property type="entry name" value="DIHYDROOROTATE DEHYDROGENASE (QUINONE), MITOCHONDRIAL-RELATED"/>
    <property type="match status" value="1"/>
</dbReference>
<keyword evidence="8 11" id="KW-0560">Oxidoreductase</keyword>
<evidence type="ECO:0000256" key="4">
    <source>
        <dbReference type="ARBA" id="ARBA00012791"/>
    </source>
</evidence>
<dbReference type="NCBIfam" id="NF003652">
    <property type="entry name" value="PRK05286.2-5"/>
    <property type="match status" value="1"/>
</dbReference>
<keyword evidence="7 11" id="KW-0288">FMN</keyword>